<organism evidence="2">
    <name type="scientific">marine sediment metagenome</name>
    <dbReference type="NCBI Taxonomy" id="412755"/>
    <lineage>
        <taxon>unclassified sequences</taxon>
        <taxon>metagenomes</taxon>
        <taxon>ecological metagenomes</taxon>
    </lineage>
</organism>
<gene>
    <name evidence="2" type="ORF">LCGC14_1735110</name>
</gene>
<dbReference type="EMBL" id="LAZR01015799">
    <property type="protein sequence ID" value="KKM07323.1"/>
    <property type="molecule type" value="Genomic_DNA"/>
</dbReference>
<sequence length="170" mass="18507">GPRLVSETPIRRIDGSPVLWRELRRPLLEEQVTRTVAIAIGAVVLGMMYLVTLATGSTGSGAAQAAFVLLYLVVGMAWTAVLAATTIAPEKEARSWPLLLTTTLADKDILWAKVLGVLRRTYKFWILLGAHLVLFSLLGLLHPIVLLHVVVLVAGVLALLIGMNIYFTEQ</sequence>
<evidence type="ECO:0000313" key="2">
    <source>
        <dbReference type="EMBL" id="KKM07323.1"/>
    </source>
</evidence>
<feature type="transmembrane region" description="Helical" evidence="1">
    <location>
        <begin position="122"/>
        <end position="141"/>
    </location>
</feature>
<reference evidence="2" key="1">
    <citation type="journal article" date="2015" name="Nature">
        <title>Complex archaea that bridge the gap between prokaryotes and eukaryotes.</title>
        <authorList>
            <person name="Spang A."/>
            <person name="Saw J.H."/>
            <person name="Jorgensen S.L."/>
            <person name="Zaremba-Niedzwiedzka K."/>
            <person name="Martijn J."/>
            <person name="Lind A.E."/>
            <person name="van Eijk R."/>
            <person name="Schleper C."/>
            <person name="Guy L."/>
            <person name="Ettema T.J."/>
        </authorList>
    </citation>
    <scope>NUCLEOTIDE SEQUENCE</scope>
</reference>
<protein>
    <submittedName>
        <fullName evidence="2">Uncharacterized protein</fullName>
    </submittedName>
</protein>
<feature type="transmembrane region" description="Helical" evidence="1">
    <location>
        <begin position="147"/>
        <end position="167"/>
    </location>
</feature>
<evidence type="ECO:0000256" key="1">
    <source>
        <dbReference type="SAM" id="Phobius"/>
    </source>
</evidence>
<name>A0A0F9K806_9ZZZZ</name>
<keyword evidence="1" id="KW-1133">Transmembrane helix</keyword>
<proteinExistence type="predicted"/>
<feature type="transmembrane region" description="Helical" evidence="1">
    <location>
        <begin position="32"/>
        <end position="51"/>
    </location>
</feature>
<accession>A0A0F9K806</accession>
<feature type="non-terminal residue" evidence="2">
    <location>
        <position position="1"/>
    </location>
</feature>
<keyword evidence="1" id="KW-0812">Transmembrane</keyword>
<comment type="caution">
    <text evidence="2">The sequence shown here is derived from an EMBL/GenBank/DDBJ whole genome shotgun (WGS) entry which is preliminary data.</text>
</comment>
<keyword evidence="1" id="KW-0472">Membrane</keyword>
<feature type="transmembrane region" description="Helical" evidence="1">
    <location>
        <begin position="63"/>
        <end position="88"/>
    </location>
</feature>
<dbReference type="AlphaFoldDB" id="A0A0F9K806"/>